<dbReference type="PANTHER" id="PTHR23514">
    <property type="entry name" value="BYPASS OF STOP CODON PROTEIN 6"/>
    <property type="match status" value="1"/>
</dbReference>
<feature type="compositionally biased region" description="Low complexity" evidence="5">
    <location>
        <begin position="387"/>
        <end position="405"/>
    </location>
</feature>
<evidence type="ECO:0000256" key="6">
    <source>
        <dbReference type="SAM" id="Phobius"/>
    </source>
</evidence>
<dbReference type="Gene3D" id="1.20.1250.20">
    <property type="entry name" value="MFS general substrate transporter like domains"/>
    <property type="match status" value="2"/>
</dbReference>
<accession>A0ABN3GWU3</accession>
<evidence type="ECO:0000313" key="8">
    <source>
        <dbReference type="Proteomes" id="UP001501444"/>
    </source>
</evidence>
<dbReference type="InterPro" id="IPR036259">
    <property type="entry name" value="MFS_trans_sf"/>
</dbReference>
<name>A0ABN3GWU3_9ACTN</name>
<feature type="transmembrane region" description="Helical" evidence="6">
    <location>
        <begin position="330"/>
        <end position="348"/>
    </location>
</feature>
<protein>
    <submittedName>
        <fullName evidence="7">MFS transporter</fullName>
    </submittedName>
</protein>
<keyword evidence="2 6" id="KW-0812">Transmembrane</keyword>
<evidence type="ECO:0000256" key="1">
    <source>
        <dbReference type="ARBA" id="ARBA00004141"/>
    </source>
</evidence>
<dbReference type="RefSeq" id="WP_344615859.1">
    <property type="nucleotide sequence ID" value="NZ_BAAARV010000056.1"/>
</dbReference>
<feature type="transmembrane region" description="Helical" evidence="6">
    <location>
        <begin position="97"/>
        <end position="117"/>
    </location>
</feature>
<dbReference type="InterPro" id="IPR051788">
    <property type="entry name" value="MFS_Transporter"/>
</dbReference>
<keyword evidence="4 6" id="KW-0472">Membrane</keyword>
<comment type="caution">
    <text evidence="7">The sequence shown here is derived from an EMBL/GenBank/DDBJ whole genome shotgun (WGS) entry which is preliminary data.</text>
</comment>
<feature type="region of interest" description="Disordered" evidence="5">
    <location>
        <begin position="385"/>
        <end position="405"/>
    </location>
</feature>
<feature type="transmembrane region" description="Helical" evidence="6">
    <location>
        <begin position="276"/>
        <end position="294"/>
    </location>
</feature>
<keyword evidence="3 6" id="KW-1133">Transmembrane helix</keyword>
<keyword evidence="8" id="KW-1185">Reference proteome</keyword>
<feature type="transmembrane region" description="Helical" evidence="6">
    <location>
        <begin position="243"/>
        <end position="264"/>
    </location>
</feature>
<feature type="transmembrane region" description="Helical" evidence="6">
    <location>
        <begin position="212"/>
        <end position="237"/>
    </location>
</feature>
<feature type="transmembrane region" description="Helical" evidence="6">
    <location>
        <begin position="44"/>
        <end position="62"/>
    </location>
</feature>
<feature type="transmembrane region" description="Helical" evidence="6">
    <location>
        <begin position="74"/>
        <end position="91"/>
    </location>
</feature>
<feature type="transmembrane region" description="Helical" evidence="6">
    <location>
        <begin position="360"/>
        <end position="379"/>
    </location>
</feature>
<evidence type="ECO:0000256" key="2">
    <source>
        <dbReference type="ARBA" id="ARBA00022692"/>
    </source>
</evidence>
<proteinExistence type="predicted"/>
<feature type="transmembrane region" description="Helical" evidence="6">
    <location>
        <begin position="162"/>
        <end position="181"/>
    </location>
</feature>
<dbReference type="EMBL" id="BAAARV010000056">
    <property type="protein sequence ID" value="GAA2363005.1"/>
    <property type="molecule type" value="Genomic_DNA"/>
</dbReference>
<dbReference type="Proteomes" id="UP001501444">
    <property type="component" value="Unassembled WGS sequence"/>
</dbReference>
<evidence type="ECO:0000256" key="4">
    <source>
        <dbReference type="ARBA" id="ARBA00023136"/>
    </source>
</evidence>
<gene>
    <name evidence="7" type="ORF">GCM10010170_059560</name>
</gene>
<dbReference type="InterPro" id="IPR011701">
    <property type="entry name" value="MFS"/>
</dbReference>
<organism evidence="7 8">
    <name type="scientific">Dactylosporangium salmoneum</name>
    <dbReference type="NCBI Taxonomy" id="53361"/>
    <lineage>
        <taxon>Bacteria</taxon>
        <taxon>Bacillati</taxon>
        <taxon>Actinomycetota</taxon>
        <taxon>Actinomycetes</taxon>
        <taxon>Micromonosporales</taxon>
        <taxon>Micromonosporaceae</taxon>
        <taxon>Dactylosporangium</taxon>
    </lineage>
</organism>
<dbReference type="Pfam" id="PF07690">
    <property type="entry name" value="MFS_1"/>
    <property type="match status" value="1"/>
</dbReference>
<evidence type="ECO:0000313" key="7">
    <source>
        <dbReference type="EMBL" id="GAA2363005.1"/>
    </source>
</evidence>
<dbReference type="SUPFAM" id="SSF103473">
    <property type="entry name" value="MFS general substrate transporter"/>
    <property type="match status" value="1"/>
</dbReference>
<evidence type="ECO:0000256" key="3">
    <source>
        <dbReference type="ARBA" id="ARBA00022989"/>
    </source>
</evidence>
<feature type="transmembrane region" description="Helical" evidence="6">
    <location>
        <begin position="300"/>
        <end position="318"/>
    </location>
</feature>
<feature type="transmembrane region" description="Helical" evidence="6">
    <location>
        <begin position="12"/>
        <end position="32"/>
    </location>
</feature>
<comment type="subcellular location">
    <subcellularLocation>
        <location evidence="1">Membrane</location>
        <topology evidence="1">Multi-pass membrane protein</topology>
    </subcellularLocation>
</comment>
<reference evidence="7 8" key="1">
    <citation type="journal article" date="2019" name="Int. J. Syst. Evol. Microbiol.">
        <title>The Global Catalogue of Microorganisms (GCM) 10K type strain sequencing project: providing services to taxonomists for standard genome sequencing and annotation.</title>
        <authorList>
            <consortium name="The Broad Institute Genomics Platform"/>
            <consortium name="The Broad Institute Genome Sequencing Center for Infectious Disease"/>
            <person name="Wu L."/>
            <person name="Ma J."/>
        </authorList>
    </citation>
    <scope>NUCLEOTIDE SEQUENCE [LARGE SCALE GENOMIC DNA]</scope>
    <source>
        <strain evidence="7 8">JCM 3272</strain>
    </source>
</reference>
<dbReference type="PANTHER" id="PTHR23514:SF13">
    <property type="entry name" value="INNER MEMBRANE PROTEIN YBJJ"/>
    <property type="match status" value="1"/>
</dbReference>
<feature type="transmembrane region" description="Helical" evidence="6">
    <location>
        <begin position="137"/>
        <end position="156"/>
    </location>
</feature>
<sequence length="405" mass="41076">MSEPLRAATRATYVVFAACGFMLASWIARIPQLRDHLHLEPARLGWVLLGAAAGSLVSRPFSGPVLARLGQRRTVQVAGVVASAGLFVTGLGGAGGLWVLVAGLLLIGFATSVWDVAMNVQGAEVERRLGRSIMPRFHAAFAAGTVAGAGVAAGLVSLRVPVPVHLCAAAVLVAAAVYLGARDYLPDAHAAPTPGAALPPAALRAWREPRTILIGLFVLTFAFGEGAAGDWIGVALIDGHGAAAAVGSLGYALYLAATTALRWFGGGLLDRFGRVAVLRALGLVTIAGLLLFVFGPNLAVALAGALLWGVGTAFGYPVGMSAGADDPRHAAARVTVVSTLGKVASFAGPPLIGMLGDRVTVLRALLVVAALQAVAVLIAGATRRQPPEGAAEARAAEEASPASGR</sequence>
<dbReference type="CDD" id="cd17393">
    <property type="entry name" value="MFS_MosC_like"/>
    <property type="match status" value="1"/>
</dbReference>
<evidence type="ECO:0000256" key="5">
    <source>
        <dbReference type="SAM" id="MobiDB-lite"/>
    </source>
</evidence>